<evidence type="ECO:0000256" key="6">
    <source>
        <dbReference type="SAM" id="MobiDB-lite"/>
    </source>
</evidence>
<evidence type="ECO:0000313" key="9">
    <source>
        <dbReference type="EMBL" id="KAJ8608585.1"/>
    </source>
</evidence>
<dbReference type="GO" id="GO:0016020">
    <property type="term" value="C:membrane"/>
    <property type="evidence" value="ECO:0007669"/>
    <property type="project" value="UniProtKB-SubCell"/>
</dbReference>
<comment type="caution">
    <text evidence="9">The sequence shown here is derived from an EMBL/GenBank/DDBJ whole genome shotgun (WGS) entry which is preliminary data.</text>
</comment>
<evidence type="ECO:0000256" key="7">
    <source>
        <dbReference type="SAM" id="Phobius"/>
    </source>
</evidence>
<feature type="region of interest" description="Disordered" evidence="6">
    <location>
        <begin position="384"/>
        <end position="414"/>
    </location>
</feature>
<evidence type="ECO:0000256" key="2">
    <source>
        <dbReference type="ARBA" id="ARBA00009045"/>
    </source>
</evidence>
<dbReference type="PROSITE" id="PS50106">
    <property type="entry name" value="PDZ"/>
    <property type="match status" value="1"/>
</dbReference>
<accession>A0AAD7UK96</accession>
<feature type="transmembrane region" description="Helical" evidence="7">
    <location>
        <begin position="983"/>
        <end position="1001"/>
    </location>
</feature>
<proteinExistence type="inferred from homology"/>
<dbReference type="AlphaFoldDB" id="A0AAD7UK96"/>
<dbReference type="GO" id="GO:0004252">
    <property type="term" value="F:serine-type endopeptidase activity"/>
    <property type="evidence" value="ECO:0007669"/>
    <property type="project" value="InterPro"/>
</dbReference>
<name>A0AAD7UK96_9STRA</name>
<feature type="region of interest" description="Disordered" evidence="6">
    <location>
        <begin position="576"/>
        <end position="597"/>
    </location>
</feature>
<dbReference type="SUPFAM" id="SSF144091">
    <property type="entry name" value="Rhomboid-like"/>
    <property type="match status" value="1"/>
</dbReference>
<feature type="compositionally biased region" description="Polar residues" evidence="6">
    <location>
        <begin position="699"/>
        <end position="708"/>
    </location>
</feature>
<dbReference type="InterPro" id="IPR035952">
    <property type="entry name" value="Rhomboid-like_sf"/>
</dbReference>
<keyword evidence="5 7" id="KW-0472">Membrane</keyword>
<dbReference type="InterPro" id="IPR001478">
    <property type="entry name" value="PDZ"/>
</dbReference>
<feature type="transmembrane region" description="Helical" evidence="7">
    <location>
        <begin position="950"/>
        <end position="971"/>
    </location>
</feature>
<reference evidence="9" key="1">
    <citation type="submission" date="2023-01" db="EMBL/GenBank/DDBJ databases">
        <title>Metagenome sequencing of chrysophaentin producing Chrysophaeum taylorii.</title>
        <authorList>
            <person name="Davison J."/>
            <person name="Bewley C."/>
        </authorList>
    </citation>
    <scope>NUCLEOTIDE SEQUENCE</scope>
    <source>
        <strain evidence="9">NIES-1699</strain>
    </source>
</reference>
<dbReference type="InterPro" id="IPR036034">
    <property type="entry name" value="PDZ_sf"/>
</dbReference>
<evidence type="ECO:0000256" key="1">
    <source>
        <dbReference type="ARBA" id="ARBA00004141"/>
    </source>
</evidence>
<feature type="transmembrane region" description="Helical" evidence="7">
    <location>
        <begin position="1013"/>
        <end position="1031"/>
    </location>
</feature>
<evidence type="ECO:0000259" key="8">
    <source>
        <dbReference type="PROSITE" id="PS50106"/>
    </source>
</evidence>
<feature type="region of interest" description="Disordered" evidence="6">
    <location>
        <begin position="253"/>
        <end position="275"/>
    </location>
</feature>
<dbReference type="InterPro" id="IPR051739">
    <property type="entry name" value="Rhomboid_IM_Serine_Proteases"/>
</dbReference>
<dbReference type="SMART" id="SM00228">
    <property type="entry name" value="PDZ"/>
    <property type="match status" value="2"/>
</dbReference>
<dbReference type="Proteomes" id="UP001230188">
    <property type="component" value="Unassembled WGS sequence"/>
</dbReference>
<protein>
    <recommendedName>
        <fullName evidence="8">PDZ domain-containing protein</fullName>
    </recommendedName>
</protein>
<dbReference type="EMBL" id="JAQMWT010000166">
    <property type="protein sequence ID" value="KAJ8608585.1"/>
    <property type="molecule type" value="Genomic_DNA"/>
</dbReference>
<keyword evidence="10" id="KW-1185">Reference proteome</keyword>
<evidence type="ECO:0000313" key="10">
    <source>
        <dbReference type="Proteomes" id="UP001230188"/>
    </source>
</evidence>
<comment type="similarity">
    <text evidence="2">Belongs to the peptidase S54 family.</text>
</comment>
<feature type="compositionally biased region" description="Acidic residues" evidence="6">
    <location>
        <begin position="255"/>
        <end position="268"/>
    </location>
</feature>
<evidence type="ECO:0000256" key="3">
    <source>
        <dbReference type="ARBA" id="ARBA00022692"/>
    </source>
</evidence>
<dbReference type="PANTHER" id="PTHR45840">
    <property type="entry name" value="RHOMBOID-RELATED PROTEIN"/>
    <property type="match status" value="1"/>
</dbReference>
<comment type="subcellular location">
    <subcellularLocation>
        <location evidence="1">Membrane</location>
        <topology evidence="1">Multi-pass membrane protein</topology>
    </subcellularLocation>
</comment>
<feature type="region of interest" description="Disordered" evidence="6">
    <location>
        <begin position="699"/>
        <end position="724"/>
    </location>
</feature>
<feature type="compositionally biased region" description="Acidic residues" evidence="6">
    <location>
        <begin position="710"/>
        <end position="719"/>
    </location>
</feature>
<feature type="compositionally biased region" description="Basic and acidic residues" evidence="6">
    <location>
        <begin position="404"/>
        <end position="414"/>
    </location>
</feature>
<organism evidence="9 10">
    <name type="scientific">Chrysophaeum taylorii</name>
    <dbReference type="NCBI Taxonomy" id="2483200"/>
    <lineage>
        <taxon>Eukaryota</taxon>
        <taxon>Sar</taxon>
        <taxon>Stramenopiles</taxon>
        <taxon>Ochrophyta</taxon>
        <taxon>Pelagophyceae</taxon>
        <taxon>Pelagomonadales</taxon>
        <taxon>Pelagomonadaceae</taxon>
        <taxon>Chrysophaeum</taxon>
    </lineage>
</organism>
<dbReference type="SUPFAM" id="SSF50156">
    <property type="entry name" value="PDZ domain-like"/>
    <property type="match status" value="1"/>
</dbReference>
<feature type="domain" description="PDZ" evidence="8">
    <location>
        <begin position="7"/>
        <end position="74"/>
    </location>
</feature>
<dbReference type="Gene3D" id="1.20.1540.10">
    <property type="entry name" value="Rhomboid-like"/>
    <property type="match status" value="1"/>
</dbReference>
<keyword evidence="3 7" id="KW-0812">Transmembrane</keyword>
<dbReference type="Pfam" id="PF01694">
    <property type="entry name" value="Rhomboid"/>
    <property type="match status" value="1"/>
</dbReference>
<dbReference type="InterPro" id="IPR022764">
    <property type="entry name" value="Peptidase_S54_rhomboid_dom"/>
</dbReference>
<feature type="transmembrane region" description="Helical" evidence="7">
    <location>
        <begin position="796"/>
        <end position="815"/>
    </location>
</feature>
<dbReference type="Pfam" id="PF00595">
    <property type="entry name" value="PDZ"/>
    <property type="match status" value="1"/>
</dbReference>
<evidence type="ECO:0000256" key="5">
    <source>
        <dbReference type="ARBA" id="ARBA00023136"/>
    </source>
</evidence>
<dbReference type="PANTHER" id="PTHR45840:SF2">
    <property type="entry name" value="PROTEIN RHOMBOID-RELATED"/>
    <property type="match status" value="1"/>
</dbReference>
<feature type="compositionally biased region" description="Low complexity" evidence="6">
    <location>
        <begin position="384"/>
        <end position="403"/>
    </location>
</feature>
<sequence>MDTAQFDVTFRSRELGLGLTTTTLESGEEIIAVVSVTGAARTGGVQEGDQLTGLNGTNVEHRGLDDVLGMLRNTTRRPLRLTFVAGKATSRNHRLLALPPPAPALPPPRHLRQNTRGLGLVELDCAISFEEVLTPRSGGTRPNDATLVLTMSRNDAGGDSVVGKVQLRGALTTDRKRAVIAVRSASGGASAKGVHPGDTLVAIDGKLVVPPPDARGVHYLMDKCVRAVAEKPSVRVVFARTDTNEDVLYTIALSAEEEEEDDDDDDDDSSKRRSGSWMIKNSIARKPPCATETWGLELTQRSGVLVVNAITSKTTAARVEDVLVLMDNHHVSHYTLLAFGVAADAAARKAKTSKRGVVALTLVSPDLFNAHSRLFVTSTKPPAAAAPAGGAALPPPSSSSSGGPEEKVHDSPDSRRDLVLLSSSSLNQLRPSERRKLAQLNRLLSQGVGAEQHALREDTGMPAKPKPVVISGVGDLAGIDVIPAYGLGEMRIYFDDMEGVDMPMPSKYAVGSATLASSLSVAYRRGAGGRRLTLDLSTDCPALAHSLAEGLLIAITHQCVTRSALVTAMSGVDDRAARRAAPPATSSSGGGGRRAGHVNLAIPGSSSLLASLSSDGQGRVRSRRLRTAASALMFRRDTKRAWWQTLNSGVVVEVMYAADTYTVRTPLGEVMLTGRKKNGATRDNNVDSGGLAKRGVFQSLMSGGNSPPNGDDDDDDDEDTPFKPGQYCRAKVKRAMRLRREHGTGYATRYLLQYLDGPHDYDWPATTSKRKFPKGTLFVSVPRDVIVVKYANQQQYWPLALVLLSGLQIASFVFYSKRKPGGWGRVKAGSPVVGPKWLHYQLISNFPQCKDRRPQVWRLWTYQFAHIGYTHIVSNIFVQLVFGIPVEIVHGHLISFLVYQLGVALGSLTCAFSDIHKTVVGASGGVYTLIGLHTADCCINWRAMAEDISLLIRGSLCVLVPLFDVMVYVFIYKDADTSYSAHVGGWIGGFLFGLCFLRPVAESIAHRFLVRPLALFVLVLFVVFSVAWFQLTYPPKYFLNGPFWALSSYNNNDHSGSCCWQLLDCKDVHRSEFDRFSCDEGATIYPKRYRTADGLEELDTCAKIRDWLEEFPNDDLI</sequence>
<dbReference type="Gene3D" id="2.30.42.10">
    <property type="match status" value="1"/>
</dbReference>
<gene>
    <name evidence="9" type="ORF">CTAYLR_005975</name>
</gene>
<evidence type="ECO:0000256" key="4">
    <source>
        <dbReference type="ARBA" id="ARBA00022989"/>
    </source>
</evidence>
<keyword evidence="4 7" id="KW-1133">Transmembrane helix</keyword>